<dbReference type="Pfam" id="PF13361">
    <property type="entry name" value="UvrD_C"/>
    <property type="match status" value="1"/>
</dbReference>
<dbReference type="Gene3D" id="3.90.320.10">
    <property type="match status" value="1"/>
</dbReference>
<dbReference type="InterPro" id="IPR014017">
    <property type="entry name" value="DNA_helicase_UvrD-like_C"/>
</dbReference>
<gene>
    <name evidence="14" type="primary">addB</name>
    <name evidence="16" type="ORF">HNQ41_002924</name>
</gene>
<evidence type="ECO:0000256" key="14">
    <source>
        <dbReference type="HAMAP-Rule" id="MF_01452"/>
    </source>
</evidence>
<organism evidence="16 17">
    <name type="scientific">Texcoconibacillus texcoconensis</name>
    <dbReference type="NCBI Taxonomy" id="1095777"/>
    <lineage>
        <taxon>Bacteria</taxon>
        <taxon>Bacillati</taxon>
        <taxon>Bacillota</taxon>
        <taxon>Bacilli</taxon>
        <taxon>Bacillales</taxon>
        <taxon>Bacillaceae</taxon>
        <taxon>Texcoconibacillus</taxon>
    </lineage>
</organism>
<dbReference type="HAMAP" id="MF_01452">
    <property type="entry name" value="AddB_type1"/>
    <property type="match status" value="1"/>
</dbReference>
<dbReference type="Gene3D" id="6.10.140.1030">
    <property type="match status" value="1"/>
</dbReference>
<comment type="similarity">
    <text evidence="14">Belongs to the helicase family. AddB/RexB type 1 subfamily.</text>
</comment>
<evidence type="ECO:0000256" key="3">
    <source>
        <dbReference type="ARBA" id="ARBA00022723"/>
    </source>
</evidence>
<evidence type="ECO:0000256" key="12">
    <source>
        <dbReference type="ARBA" id="ARBA00023125"/>
    </source>
</evidence>
<dbReference type="SUPFAM" id="SSF52540">
    <property type="entry name" value="P-loop containing nucleoside triphosphate hydrolases"/>
    <property type="match status" value="2"/>
</dbReference>
<evidence type="ECO:0000256" key="10">
    <source>
        <dbReference type="ARBA" id="ARBA00023004"/>
    </source>
</evidence>
<keyword evidence="2 14" id="KW-0540">Nuclease</keyword>
<dbReference type="Pfam" id="PF21445">
    <property type="entry name" value="ADDB_N"/>
    <property type="match status" value="1"/>
</dbReference>
<keyword evidence="12 14" id="KW-0238">DNA-binding</keyword>
<feature type="binding site" evidence="14">
    <location>
        <position position="1132"/>
    </location>
    <ligand>
        <name>[4Fe-4S] cluster</name>
        <dbReference type="ChEBI" id="CHEBI:49883"/>
    </ligand>
</feature>
<dbReference type="EMBL" id="JACHHB010000015">
    <property type="protein sequence ID" value="MBB5174707.1"/>
    <property type="molecule type" value="Genomic_DNA"/>
</dbReference>
<feature type="domain" description="UvrD-like helicase C-terminal" evidence="15">
    <location>
        <begin position="281"/>
        <end position="599"/>
    </location>
</feature>
<keyword evidence="9 14" id="KW-0067">ATP-binding</keyword>
<comment type="cofactor">
    <cofactor evidence="14">
        <name>[4Fe-4S] cluster</name>
        <dbReference type="ChEBI" id="CHEBI:49883"/>
    </cofactor>
    <text evidence="14">Binds 1 [4Fe-4S] cluster.</text>
</comment>
<evidence type="ECO:0000256" key="4">
    <source>
        <dbReference type="ARBA" id="ARBA00022741"/>
    </source>
</evidence>
<evidence type="ECO:0000256" key="11">
    <source>
        <dbReference type="ARBA" id="ARBA00023014"/>
    </source>
</evidence>
<dbReference type="NCBIfam" id="TIGR02773">
    <property type="entry name" value="addB_Gpos"/>
    <property type="match status" value="1"/>
</dbReference>
<dbReference type="InterPro" id="IPR027417">
    <property type="entry name" value="P-loop_NTPase"/>
</dbReference>
<keyword evidence="1 14" id="KW-0004">4Fe-4S</keyword>
<dbReference type="InterPro" id="IPR049035">
    <property type="entry name" value="ADDB_N"/>
</dbReference>
<dbReference type="RefSeq" id="WP_184665112.1">
    <property type="nucleotide sequence ID" value="NZ_JACHHB010000015.1"/>
</dbReference>
<comment type="function">
    <text evidence="14">The heterodimer acts as both an ATP-dependent DNA helicase and an ATP-dependent, dual-direction single-stranded exonuclease. Recognizes the chi site generating a DNA molecule suitable for the initiation of homologous recombination. The AddB subunit has 5' -&gt; 3' nuclease activity but not helicase activity.</text>
</comment>
<evidence type="ECO:0000259" key="15">
    <source>
        <dbReference type="PROSITE" id="PS51217"/>
    </source>
</evidence>
<dbReference type="InterPro" id="IPR014140">
    <property type="entry name" value="DNA_helicase_suAddB"/>
</dbReference>
<sequence length="1173" mass="134003">MPVTFYLGRSGSGKTTTMQETIAHRLRENPEGAPIIYLVPEQMTFQSEYKLVKLHGNGMARAQAVSFSRLAWRILQEVGGMSRYHVQRTGVQMLLRKIIEQEKNDLRVFGQASDKSGFIDQVERMMTELKRYDVVASDLESTRSALEEKGEGDPKSRRLADKLHDVALVYEKMETSLAETYVSSEDALPLLAEKITYSEALNGAEVFIDGFHRFTPQELTVIEQLLRKADHVHIALTVDDVYDEQSPHELDTFFMTGTTYQQLKYIAKENDIEIEEPVWFTAGQRFSANGLSHLEAFGDTRPAYTSNDREGVHLLAAVHRRAEVEGISREICRLVREDGYRYRDIAVLVRNANDYADLMETIFRDHNIPLFMDEKRSMLNHPVVEFIRSCMEIVYGNWRYESVFRCFKTDLLFSLEDDREKLREQVDELENYVLAYGIQGKKWHEQKPWTYRRQRTIADGELPKTEEDEAFAQRLNELRELLTAPIRKFERQVKSAKTVQDYAKAVYLLLEGLEVPKKLERMRDEAAEKGDLGRSREHDQVWDAVVDLLDQVVEMAGEETLSFERFRQMIDTGLEGMKFAIVPPAMDQVTVASMERSRLSDIKCTFVIGANDGVIPARPEEDGLFTDDERESLDSDGSWLAPGSTRQLLDESFLVYLAFASPSDRLYITYPLADEEGKSLQPSMYVKRIQDLFPQLTENLLLQDPNEVDEYEQSLFLTSEEKALSSLAYQLQMWQKGYPISSLWWGVYNWFLADERRKQLASQVLGSLFYRNETKRLDPSISRSLYGEHIRTSVSRMETYQSCPFAQFASHGLKLKERDTYKLEAPDIGQLFHAALKEMADHLRTEGKDWAQLSKKECTELAGTIVDQLAPKIQREILLSSNRYHYIKQKLEDVVARASTVLREQAQVSGFSPAGLEVGFGPKEELPPLTFTLSNGCTMSLVGRIDRVDQATSDQGLLLRIIDYKSSAKDMKLQEVYYGLALQMLIYLDVVISFSEDWLGKEASPAGVLYFHVHNPFVQASGTMNADAIEKELMKKFKMKGLLAADTEAVQLMDQSLEQGFSQVIPAALKKDGNLDGRSSVVQPDEFSLLQKYLRNQVKKTGEAITDGDVEISPYKLKQNTPCTYCSFKSVCQFDATLEGNDYRVIAKEDDKDILEKIRQEGRELDGDSSETE</sequence>
<proteinExistence type="inferred from homology"/>
<keyword evidence="13 14" id="KW-0234">DNA repair</keyword>
<evidence type="ECO:0000256" key="9">
    <source>
        <dbReference type="ARBA" id="ARBA00022840"/>
    </source>
</evidence>
<dbReference type="GO" id="GO:0000724">
    <property type="term" value="P:double-strand break repair via homologous recombination"/>
    <property type="evidence" value="ECO:0007669"/>
    <property type="project" value="UniProtKB-UniRule"/>
</dbReference>
<dbReference type="EC" id="3.1.-.-" evidence="14"/>
<dbReference type="Gene3D" id="3.40.50.300">
    <property type="entry name" value="P-loop containing nucleotide triphosphate hydrolases"/>
    <property type="match status" value="4"/>
</dbReference>
<evidence type="ECO:0000256" key="2">
    <source>
        <dbReference type="ARBA" id="ARBA00022722"/>
    </source>
</evidence>
<dbReference type="PANTHER" id="PTHR30591">
    <property type="entry name" value="RECBCD ENZYME SUBUNIT RECC"/>
    <property type="match status" value="1"/>
</dbReference>
<evidence type="ECO:0000256" key="5">
    <source>
        <dbReference type="ARBA" id="ARBA00022763"/>
    </source>
</evidence>
<name>A0A840QTW4_9BACI</name>
<keyword evidence="6 14" id="KW-0378">Hydrolase</keyword>
<evidence type="ECO:0000256" key="7">
    <source>
        <dbReference type="ARBA" id="ARBA00022806"/>
    </source>
</evidence>
<accession>A0A840QTW4</accession>
<keyword evidence="8 14" id="KW-0269">Exonuclease</keyword>
<keyword evidence="7 14" id="KW-0347">Helicase</keyword>
<dbReference type="GO" id="GO:0003690">
    <property type="term" value="F:double-stranded DNA binding"/>
    <property type="evidence" value="ECO:0007669"/>
    <property type="project" value="UniProtKB-UniRule"/>
</dbReference>
<dbReference type="InterPro" id="IPR038726">
    <property type="entry name" value="PDDEXK_AddAB-type"/>
</dbReference>
<protein>
    <recommendedName>
        <fullName evidence="14">ATP-dependent helicase/deoxyribonuclease subunit B</fullName>
        <ecNumber evidence="14">3.1.-.-</ecNumber>
    </recommendedName>
    <alternativeName>
        <fullName evidence="14">ATP-dependent helicase/nuclease subunit AddB</fullName>
    </alternativeName>
</protein>
<dbReference type="Proteomes" id="UP000551878">
    <property type="component" value="Unassembled WGS sequence"/>
</dbReference>
<dbReference type="GO" id="GO:0004386">
    <property type="term" value="F:helicase activity"/>
    <property type="evidence" value="ECO:0007669"/>
    <property type="project" value="UniProtKB-KW"/>
</dbReference>
<feature type="binding site" evidence="14">
    <location>
        <position position="1123"/>
    </location>
    <ligand>
        <name>[4Fe-4S] cluster</name>
        <dbReference type="ChEBI" id="CHEBI:49883"/>
    </ligand>
</feature>
<dbReference type="AlphaFoldDB" id="A0A840QTW4"/>
<evidence type="ECO:0000256" key="1">
    <source>
        <dbReference type="ARBA" id="ARBA00022485"/>
    </source>
</evidence>
<dbReference type="GO" id="GO:0005524">
    <property type="term" value="F:ATP binding"/>
    <property type="evidence" value="ECO:0007669"/>
    <property type="project" value="UniProtKB-UniRule"/>
</dbReference>
<dbReference type="Pfam" id="PF12705">
    <property type="entry name" value="PDDEXK_1"/>
    <property type="match status" value="1"/>
</dbReference>
<keyword evidence="5 14" id="KW-0227">DNA damage</keyword>
<comment type="caution">
    <text evidence="16">The sequence shown here is derived from an EMBL/GenBank/DDBJ whole genome shotgun (WGS) entry which is preliminary data.</text>
</comment>
<keyword evidence="10 14" id="KW-0408">Iron</keyword>
<comment type="subunit">
    <text evidence="14">Heterodimer of AddA and AddB.</text>
</comment>
<keyword evidence="17" id="KW-1185">Reference proteome</keyword>
<dbReference type="InterPro" id="IPR011604">
    <property type="entry name" value="PDDEXK-like_dom_sf"/>
</dbReference>
<feature type="binding site" evidence="14">
    <location>
        <position position="803"/>
    </location>
    <ligand>
        <name>[4Fe-4S] cluster</name>
        <dbReference type="ChEBI" id="CHEBI:49883"/>
    </ligand>
</feature>
<evidence type="ECO:0000256" key="6">
    <source>
        <dbReference type="ARBA" id="ARBA00022801"/>
    </source>
</evidence>
<dbReference type="GO" id="GO:0046872">
    <property type="term" value="F:metal ion binding"/>
    <property type="evidence" value="ECO:0007669"/>
    <property type="project" value="UniProtKB-KW"/>
</dbReference>
<feature type="binding site" evidence="14">
    <location>
        <position position="1126"/>
    </location>
    <ligand>
        <name>[4Fe-4S] cluster</name>
        <dbReference type="ChEBI" id="CHEBI:49883"/>
    </ligand>
</feature>
<evidence type="ECO:0000256" key="13">
    <source>
        <dbReference type="ARBA" id="ARBA00023204"/>
    </source>
</evidence>
<keyword evidence="3 14" id="KW-0479">Metal-binding</keyword>
<keyword evidence="4 14" id="KW-0547">Nucleotide-binding</keyword>
<evidence type="ECO:0000313" key="16">
    <source>
        <dbReference type="EMBL" id="MBB5174707.1"/>
    </source>
</evidence>
<evidence type="ECO:0000256" key="8">
    <source>
        <dbReference type="ARBA" id="ARBA00022839"/>
    </source>
</evidence>
<dbReference type="PANTHER" id="PTHR30591:SF1">
    <property type="entry name" value="RECBCD ENZYME SUBUNIT RECC"/>
    <property type="match status" value="1"/>
</dbReference>
<dbReference type="GO" id="GO:0051539">
    <property type="term" value="F:4 iron, 4 sulfur cluster binding"/>
    <property type="evidence" value="ECO:0007669"/>
    <property type="project" value="UniProtKB-KW"/>
</dbReference>
<reference evidence="16 17" key="1">
    <citation type="submission" date="2020-08" db="EMBL/GenBank/DDBJ databases">
        <title>Genomic Encyclopedia of Type Strains, Phase IV (KMG-IV): sequencing the most valuable type-strain genomes for metagenomic binning, comparative biology and taxonomic classification.</title>
        <authorList>
            <person name="Goeker M."/>
        </authorList>
    </citation>
    <scope>NUCLEOTIDE SEQUENCE [LARGE SCALE GENOMIC DNA]</scope>
    <source>
        <strain evidence="16 17">DSM 24696</strain>
    </source>
</reference>
<comment type="miscellaneous">
    <text evidence="14">Despite having conserved helicase domains, this subunit does not have helicase activity.</text>
</comment>
<evidence type="ECO:0000313" key="17">
    <source>
        <dbReference type="Proteomes" id="UP000551878"/>
    </source>
</evidence>
<comment type="cofactor">
    <cofactor evidence="14">
        <name>Mg(2+)</name>
        <dbReference type="ChEBI" id="CHEBI:18420"/>
    </cofactor>
</comment>
<dbReference type="PROSITE" id="PS51217">
    <property type="entry name" value="UVRD_HELICASE_CTER"/>
    <property type="match status" value="1"/>
</dbReference>
<dbReference type="GO" id="GO:0008409">
    <property type="term" value="F:5'-3' exonuclease activity"/>
    <property type="evidence" value="ECO:0007669"/>
    <property type="project" value="UniProtKB-UniRule"/>
</dbReference>
<keyword evidence="11 14" id="KW-0411">Iron-sulfur</keyword>